<dbReference type="OrthoDB" id="2112835at2"/>
<comment type="caution">
    <text evidence="2">The sequence shown here is derived from an EMBL/GenBank/DDBJ whole genome shotgun (WGS) entry which is preliminary data.</text>
</comment>
<feature type="transmembrane region" description="Helical" evidence="1">
    <location>
        <begin position="15"/>
        <end position="34"/>
    </location>
</feature>
<accession>A0A198A177</accession>
<protein>
    <submittedName>
        <fullName evidence="2">Uncharacterized protein</fullName>
    </submittedName>
</protein>
<feature type="transmembrane region" description="Helical" evidence="1">
    <location>
        <begin position="90"/>
        <end position="116"/>
    </location>
</feature>
<keyword evidence="3" id="KW-1185">Reference proteome</keyword>
<evidence type="ECO:0000256" key="1">
    <source>
        <dbReference type="SAM" id="Phobius"/>
    </source>
</evidence>
<keyword evidence="1" id="KW-1133">Transmembrane helix</keyword>
<evidence type="ECO:0000313" key="3">
    <source>
        <dbReference type="Proteomes" id="UP000078454"/>
    </source>
</evidence>
<dbReference type="RefSeq" id="WP_068668984.1">
    <property type="nucleotide sequence ID" value="NZ_LYPB01000087.1"/>
</dbReference>
<dbReference type="Proteomes" id="UP000078454">
    <property type="component" value="Unassembled WGS sequence"/>
</dbReference>
<dbReference type="STRING" id="1850517.A8708_04980"/>
<feature type="transmembrane region" description="Helical" evidence="1">
    <location>
        <begin position="145"/>
        <end position="165"/>
    </location>
</feature>
<feature type="transmembrane region" description="Helical" evidence="1">
    <location>
        <begin position="223"/>
        <end position="242"/>
    </location>
</feature>
<gene>
    <name evidence="2" type="ORF">A8708_04980</name>
</gene>
<evidence type="ECO:0000313" key="2">
    <source>
        <dbReference type="EMBL" id="OAS14857.1"/>
    </source>
</evidence>
<keyword evidence="1" id="KW-0472">Membrane</keyword>
<organism evidence="2 3">
    <name type="scientific">Paenibacillus oryzisoli</name>
    <dbReference type="NCBI Taxonomy" id="1850517"/>
    <lineage>
        <taxon>Bacteria</taxon>
        <taxon>Bacillati</taxon>
        <taxon>Bacillota</taxon>
        <taxon>Bacilli</taxon>
        <taxon>Bacillales</taxon>
        <taxon>Paenibacillaceae</taxon>
        <taxon>Paenibacillus</taxon>
    </lineage>
</organism>
<name>A0A198A177_9BACL</name>
<dbReference type="EMBL" id="LYPB01000087">
    <property type="protein sequence ID" value="OAS14857.1"/>
    <property type="molecule type" value="Genomic_DNA"/>
</dbReference>
<sequence>MAVWNLFRKEVRSIFPLYGVFAMAVLLMHLFILIKSTVIDMDVTMVLALILPYLFLAAIALGTGYYQLYTEWKSNSIYLLLSLPMRGWKVLTVKLAAVIALLIVSSVWIAASYGILLLRSQWEELSKSQDWSSIMPNLFNVAGNFFWMGVLTLLLLLILVQFTYLCGQLVAKFKWIVMLIAFLGILWLVLRISPLIAGLLAWMPEMVIGGGESSDVAFLHSGAFIGIALLCIGLTALNGFIFEKEVEV</sequence>
<dbReference type="AlphaFoldDB" id="A0A198A177"/>
<feature type="transmembrane region" description="Helical" evidence="1">
    <location>
        <begin position="177"/>
        <end position="203"/>
    </location>
</feature>
<proteinExistence type="predicted"/>
<reference evidence="2 3" key="1">
    <citation type="submission" date="2016-05" db="EMBL/GenBank/DDBJ databases">
        <title>Paenibacillus sp. 1ZS3-15 nov., isolated from the rhizosphere soil.</title>
        <authorList>
            <person name="Zhang X.X."/>
            <person name="Zhang J."/>
        </authorList>
    </citation>
    <scope>NUCLEOTIDE SEQUENCE [LARGE SCALE GENOMIC DNA]</scope>
    <source>
        <strain evidence="2 3">1ZS3-15</strain>
    </source>
</reference>
<keyword evidence="1" id="KW-0812">Transmembrane</keyword>
<feature type="transmembrane region" description="Helical" evidence="1">
    <location>
        <begin position="46"/>
        <end position="69"/>
    </location>
</feature>